<organism evidence="3 4">
    <name type="scientific">Vanrija pseudolonga</name>
    <dbReference type="NCBI Taxonomy" id="143232"/>
    <lineage>
        <taxon>Eukaryota</taxon>
        <taxon>Fungi</taxon>
        <taxon>Dikarya</taxon>
        <taxon>Basidiomycota</taxon>
        <taxon>Agaricomycotina</taxon>
        <taxon>Tremellomycetes</taxon>
        <taxon>Trichosporonales</taxon>
        <taxon>Trichosporonaceae</taxon>
        <taxon>Vanrija</taxon>
    </lineage>
</organism>
<dbReference type="Proteomes" id="UP000827549">
    <property type="component" value="Chromosome 1"/>
</dbReference>
<feature type="chain" id="PRO_5042021300" evidence="1">
    <location>
        <begin position="19"/>
        <end position="263"/>
    </location>
</feature>
<dbReference type="GeneID" id="87804931"/>
<keyword evidence="1" id="KW-0732">Signal</keyword>
<dbReference type="Pfam" id="PF21671">
    <property type="entry name" value="CPL1-like"/>
    <property type="match status" value="1"/>
</dbReference>
<dbReference type="RefSeq" id="XP_062624155.1">
    <property type="nucleotide sequence ID" value="XM_062768171.1"/>
</dbReference>
<dbReference type="InterPro" id="IPR048661">
    <property type="entry name" value="CPL1-like"/>
</dbReference>
<proteinExistence type="predicted"/>
<evidence type="ECO:0000313" key="4">
    <source>
        <dbReference type="Proteomes" id="UP000827549"/>
    </source>
</evidence>
<gene>
    <name evidence="3" type="primary">priA_22</name>
    <name evidence="3" type="ORF">LOC62_01G001676</name>
</gene>
<dbReference type="PANTHER" id="PTHR35192">
    <property type="entry name" value="PROTEIN, PUTATIVE-RELATED"/>
    <property type="match status" value="1"/>
</dbReference>
<dbReference type="InterPro" id="IPR038955">
    <property type="entry name" value="PriA/CPL1_fungi"/>
</dbReference>
<reference evidence="3" key="1">
    <citation type="submission" date="2023-10" db="EMBL/GenBank/DDBJ databases">
        <authorList>
            <person name="Noh H."/>
        </authorList>
    </citation>
    <scope>NUCLEOTIDE SEQUENCE</scope>
    <source>
        <strain evidence="3">DUCC4014</strain>
    </source>
</reference>
<protein>
    <submittedName>
        <fullName evidence="3">Protein priA</fullName>
    </submittedName>
</protein>
<feature type="domain" description="Protein CPL1-like" evidence="2">
    <location>
        <begin position="207"/>
        <end position="257"/>
    </location>
</feature>
<keyword evidence="4" id="KW-1185">Reference proteome</keyword>
<evidence type="ECO:0000256" key="1">
    <source>
        <dbReference type="SAM" id="SignalP"/>
    </source>
</evidence>
<evidence type="ECO:0000313" key="3">
    <source>
        <dbReference type="EMBL" id="WOO78123.1"/>
    </source>
</evidence>
<name>A0AAF0Y112_9TREE</name>
<sequence length="263" mass="27636">MKLLTVFAVALVALGVNAQTTHPVDPGTVAPCLLTCYISSAQAAPCASPLDFNCVCNGATGNNFFNKAATCISNSPGCSLTDGVNLRTNLCATPPNGGMLINTPPAQPVDTANTGPFLYAIFPCIQQNNCNIDLGLTSYNQVCQYGVTNVPPTPSSGARRKRLERGTIAPRCPHLRKACKVARRTHTNVLFGVQSREELNGEEPTTWECINVLSDLESCGGCIGEDGVDCTAIEGVDDVSCRRGKCIVHSCAPGLSLVDGECV</sequence>
<dbReference type="EMBL" id="CP086714">
    <property type="protein sequence ID" value="WOO78123.1"/>
    <property type="molecule type" value="Genomic_DNA"/>
</dbReference>
<dbReference type="AlphaFoldDB" id="A0AAF0Y112"/>
<dbReference type="PANTHER" id="PTHR35192:SF2">
    <property type="entry name" value="APPLE DOMAIN-CONTAINING PROTEIN"/>
    <property type="match status" value="1"/>
</dbReference>
<feature type="signal peptide" evidence="1">
    <location>
        <begin position="1"/>
        <end position="18"/>
    </location>
</feature>
<accession>A0AAF0Y112</accession>
<evidence type="ECO:0000259" key="2">
    <source>
        <dbReference type="Pfam" id="PF21671"/>
    </source>
</evidence>